<keyword evidence="4" id="KW-1185">Reference proteome</keyword>
<protein>
    <recommendedName>
        <fullName evidence="2">Methyltransferase FkbM domain-containing protein</fullName>
    </recommendedName>
</protein>
<evidence type="ECO:0000256" key="1">
    <source>
        <dbReference type="SAM" id="Phobius"/>
    </source>
</evidence>
<dbReference type="AlphaFoldDB" id="A0A9D4KEK9"/>
<dbReference type="InterPro" id="IPR052514">
    <property type="entry name" value="SAM-dependent_MTase"/>
</dbReference>
<name>A0A9D4KEK9_DREPO</name>
<evidence type="ECO:0000259" key="2">
    <source>
        <dbReference type="Pfam" id="PF05050"/>
    </source>
</evidence>
<dbReference type="InterPro" id="IPR029063">
    <property type="entry name" value="SAM-dependent_MTases_sf"/>
</dbReference>
<comment type="caution">
    <text evidence="3">The sequence shown here is derived from an EMBL/GenBank/DDBJ whole genome shotgun (WGS) entry which is preliminary data.</text>
</comment>
<dbReference type="PANTHER" id="PTHR34203">
    <property type="entry name" value="METHYLTRANSFERASE, FKBM FAMILY PROTEIN"/>
    <property type="match status" value="1"/>
</dbReference>
<dbReference type="Proteomes" id="UP000828390">
    <property type="component" value="Unassembled WGS sequence"/>
</dbReference>
<evidence type="ECO:0000313" key="4">
    <source>
        <dbReference type="Proteomes" id="UP000828390"/>
    </source>
</evidence>
<dbReference type="Pfam" id="PF05050">
    <property type="entry name" value="Methyltransf_21"/>
    <property type="match status" value="1"/>
</dbReference>
<proteinExistence type="predicted"/>
<dbReference type="SUPFAM" id="SSF53335">
    <property type="entry name" value="S-adenosyl-L-methionine-dependent methyltransferases"/>
    <property type="match status" value="1"/>
</dbReference>
<feature type="transmembrane region" description="Helical" evidence="1">
    <location>
        <begin position="7"/>
        <end position="28"/>
    </location>
</feature>
<keyword evidence="1" id="KW-1133">Transmembrane helix</keyword>
<sequence>MVKNRRVKHFFILVLVGCAIYVLFGVFYTPSKGSTVLAKHVDSEDTITDLYKYNAIKSKTIPVKFDQRKKCLEGTNNCIRVFDTSVDYSSAKQIYTCVDLRIRSLAHTPICVYDPATDIYVSNSILNTGSWEHSYVLKVLDILSQDPNLEFVDLGCNVGVFTVAVAKHGRRVTALDANRKNLEMLTTSLKLGNITKMVTVVWNALSDIPETVGFKEAEGNIGGLQMVSDINAGNVNDDNGSIAIMLDDLIPMFRGKSVFIKMDIEAYELKAMLGGKKFFEEVDIKFLFMEWIHHKHTDIGSKIVQFMTERGYTPFRPSDNFLSRPLQITYRNNWPSDIIWIKDFSKTFSKRKTVSVVKAAVMMAIFAIVAVDFVFVLGVLVVIFTQ</sequence>
<feature type="transmembrane region" description="Helical" evidence="1">
    <location>
        <begin position="359"/>
        <end position="384"/>
    </location>
</feature>
<feature type="domain" description="Methyltransferase FkbM" evidence="2">
    <location>
        <begin position="155"/>
        <end position="312"/>
    </location>
</feature>
<dbReference type="EMBL" id="JAIWYP010000004">
    <property type="protein sequence ID" value="KAH3837776.1"/>
    <property type="molecule type" value="Genomic_DNA"/>
</dbReference>
<keyword evidence="1" id="KW-0472">Membrane</keyword>
<dbReference type="InterPro" id="IPR006342">
    <property type="entry name" value="FkbM_mtfrase"/>
</dbReference>
<dbReference type="PANTHER" id="PTHR34203:SF15">
    <property type="entry name" value="SLL1173 PROTEIN"/>
    <property type="match status" value="1"/>
</dbReference>
<reference evidence="3" key="2">
    <citation type="submission" date="2020-11" db="EMBL/GenBank/DDBJ databases">
        <authorList>
            <person name="McCartney M.A."/>
            <person name="Auch B."/>
            <person name="Kono T."/>
            <person name="Mallez S."/>
            <person name="Becker A."/>
            <person name="Gohl D.M."/>
            <person name="Silverstein K.A.T."/>
            <person name="Koren S."/>
            <person name="Bechman K.B."/>
            <person name="Herman A."/>
            <person name="Abrahante J.E."/>
            <person name="Garbe J."/>
        </authorList>
    </citation>
    <scope>NUCLEOTIDE SEQUENCE</scope>
    <source>
        <strain evidence="3">Duluth1</strain>
        <tissue evidence="3">Whole animal</tissue>
    </source>
</reference>
<accession>A0A9D4KEK9</accession>
<dbReference type="Gene3D" id="3.40.50.150">
    <property type="entry name" value="Vaccinia Virus protein VP39"/>
    <property type="match status" value="1"/>
</dbReference>
<reference evidence="3" key="1">
    <citation type="journal article" date="2019" name="bioRxiv">
        <title>The Genome of the Zebra Mussel, Dreissena polymorpha: A Resource for Invasive Species Research.</title>
        <authorList>
            <person name="McCartney M.A."/>
            <person name="Auch B."/>
            <person name="Kono T."/>
            <person name="Mallez S."/>
            <person name="Zhang Y."/>
            <person name="Obille A."/>
            <person name="Becker A."/>
            <person name="Abrahante J.E."/>
            <person name="Garbe J."/>
            <person name="Badalamenti J.P."/>
            <person name="Herman A."/>
            <person name="Mangelson H."/>
            <person name="Liachko I."/>
            <person name="Sullivan S."/>
            <person name="Sone E.D."/>
            <person name="Koren S."/>
            <person name="Silverstein K.A.T."/>
            <person name="Beckman K.B."/>
            <person name="Gohl D.M."/>
        </authorList>
    </citation>
    <scope>NUCLEOTIDE SEQUENCE</scope>
    <source>
        <strain evidence="3">Duluth1</strain>
        <tissue evidence="3">Whole animal</tissue>
    </source>
</reference>
<keyword evidence="1" id="KW-0812">Transmembrane</keyword>
<organism evidence="3 4">
    <name type="scientific">Dreissena polymorpha</name>
    <name type="common">Zebra mussel</name>
    <name type="synonym">Mytilus polymorpha</name>
    <dbReference type="NCBI Taxonomy" id="45954"/>
    <lineage>
        <taxon>Eukaryota</taxon>
        <taxon>Metazoa</taxon>
        <taxon>Spiralia</taxon>
        <taxon>Lophotrochozoa</taxon>
        <taxon>Mollusca</taxon>
        <taxon>Bivalvia</taxon>
        <taxon>Autobranchia</taxon>
        <taxon>Heteroconchia</taxon>
        <taxon>Euheterodonta</taxon>
        <taxon>Imparidentia</taxon>
        <taxon>Neoheterodontei</taxon>
        <taxon>Myida</taxon>
        <taxon>Dreissenoidea</taxon>
        <taxon>Dreissenidae</taxon>
        <taxon>Dreissena</taxon>
    </lineage>
</organism>
<dbReference type="NCBIfam" id="TIGR01444">
    <property type="entry name" value="fkbM_fam"/>
    <property type="match status" value="1"/>
</dbReference>
<gene>
    <name evidence="3" type="ORF">DPMN_111177</name>
</gene>
<evidence type="ECO:0000313" key="3">
    <source>
        <dbReference type="EMBL" id="KAH3837776.1"/>
    </source>
</evidence>